<evidence type="ECO:0000313" key="3">
    <source>
        <dbReference type="EMBL" id="MDP0590323.1"/>
    </source>
</evidence>
<dbReference type="SUPFAM" id="SSF81383">
    <property type="entry name" value="F-box domain"/>
    <property type="match status" value="1"/>
</dbReference>
<protein>
    <submittedName>
        <fullName evidence="3">F-box protein</fullName>
    </submittedName>
</protein>
<feature type="signal peptide" evidence="1">
    <location>
        <begin position="1"/>
        <end position="21"/>
    </location>
</feature>
<gene>
    <name evidence="3" type="ORF">QS748_14495</name>
</gene>
<dbReference type="Pfam" id="PF00646">
    <property type="entry name" value="F-box"/>
    <property type="match status" value="1"/>
</dbReference>
<accession>A0AA90SZ35</accession>
<reference evidence="3 4" key="1">
    <citation type="journal article" date="2023" name="bioRxiv">
        <title>An intranuclear bacterial parasite of deep-sea mussels expresses apoptosis inhibitors acquired from its host.</title>
        <authorList>
            <person name="Gonzalez Porras M.A."/>
            <person name="Assie A."/>
            <person name="Tietjen M."/>
            <person name="Violette M."/>
            <person name="Kleiner M."/>
            <person name="Gruber-Vodicka H."/>
            <person name="Dubilier N."/>
            <person name="Leisch N."/>
        </authorList>
    </citation>
    <scope>NUCLEOTIDE SEQUENCE [LARGE SCALE GENOMIC DNA]</scope>
    <source>
        <strain evidence="3">IAP13</strain>
    </source>
</reference>
<keyword evidence="4" id="KW-1185">Reference proteome</keyword>
<dbReference type="Gene3D" id="2.130.10.10">
    <property type="entry name" value="YVTN repeat-like/Quinoprotein amine dehydrogenase"/>
    <property type="match status" value="2"/>
</dbReference>
<keyword evidence="1" id="KW-0732">Signal</keyword>
<dbReference type="InterPro" id="IPR036047">
    <property type="entry name" value="F-box-like_dom_sf"/>
</dbReference>
<dbReference type="SUPFAM" id="SSF69322">
    <property type="entry name" value="Tricorn protease domain 2"/>
    <property type="match status" value="1"/>
</dbReference>
<proteinExistence type="predicted"/>
<dbReference type="SMART" id="SM00256">
    <property type="entry name" value="FBOX"/>
    <property type="match status" value="1"/>
</dbReference>
<dbReference type="InterPro" id="IPR001810">
    <property type="entry name" value="F-box_dom"/>
</dbReference>
<dbReference type="Proteomes" id="UP001178148">
    <property type="component" value="Unassembled WGS sequence"/>
</dbReference>
<organism evidence="3 4">
    <name type="scientific">Candidatus Endonucleibacter bathymodioli</name>
    <dbReference type="NCBI Taxonomy" id="539814"/>
    <lineage>
        <taxon>Bacteria</taxon>
        <taxon>Pseudomonadati</taxon>
        <taxon>Pseudomonadota</taxon>
        <taxon>Gammaproteobacteria</taxon>
        <taxon>Oceanospirillales</taxon>
        <taxon>Endozoicomonadaceae</taxon>
        <taxon>Candidatus Endonucleibacter</taxon>
    </lineage>
</organism>
<feature type="chain" id="PRO_5041678273" evidence="1">
    <location>
        <begin position="22"/>
        <end position="517"/>
    </location>
</feature>
<dbReference type="Gene3D" id="1.20.1280.50">
    <property type="match status" value="1"/>
</dbReference>
<name>A0AA90SZ35_9GAMM</name>
<dbReference type="EMBL" id="JASXSV010000045">
    <property type="protein sequence ID" value="MDP0590323.1"/>
    <property type="molecule type" value="Genomic_DNA"/>
</dbReference>
<comment type="caution">
    <text evidence="3">The sequence shown here is derived from an EMBL/GenBank/DDBJ whole genome shotgun (WGS) entry which is preliminary data.</text>
</comment>
<dbReference type="AlphaFoldDB" id="A0AA90SZ35"/>
<evidence type="ECO:0000313" key="4">
    <source>
        <dbReference type="Proteomes" id="UP001178148"/>
    </source>
</evidence>
<feature type="domain" description="F-box" evidence="2">
    <location>
        <begin position="42"/>
        <end position="93"/>
    </location>
</feature>
<sequence length="517" mass="58496">MIKVKLFFLTLVMLLSDISIASVDSLNSEAQGGSELDAQEQQVLFSELPDVIIRNIFSRLSMQDVYNFSRTCHTLKNFVADNAFIARNFFSKLSSWQQDKIKRNAAAISEKQLTAWVNQFTDKEQIADDLINLKNSGCSYFPHVLWHTISLLMVNCSKFRLCHKAYLPQDSCDFRFSADSRHAVCLRNREIVILSQDNNGEWIKKSTTNYKSDIKNISFHNDSSHVQIIDDNKNHTIWGLDTNGEWCNKFTCIHETSHRTCCISDNYLHMVTIDTNCHGKRVSIWSLEPNGQLTGETIIGESTEIFNKPIIYFSPDNANIISTLYNGISSVWGLGIDGKWVEKAILSNNEKVYYVKMSADGSHILIGNDMSLDVLSMNDSGAWIQKTHIPVIRHMEPKGVRSKAGSRICSKYMRKSKISVIIRMVPKAISADGTHVVIHDTSSGQIQIWCLISAGKWIVTAFIEGYVTKAIFSADGRHLALGCNNGCIMVWGLTKDKEMDRKSQNLSLQRQHQDHLL</sequence>
<evidence type="ECO:0000259" key="2">
    <source>
        <dbReference type="PROSITE" id="PS50181"/>
    </source>
</evidence>
<dbReference type="InterPro" id="IPR015943">
    <property type="entry name" value="WD40/YVTN_repeat-like_dom_sf"/>
</dbReference>
<dbReference type="PROSITE" id="PS50181">
    <property type="entry name" value="FBOX"/>
    <property type="match status" value="1"/>
</dbReference>
<evidence type="ECO:0000256" key="1">
    <source>
        <dbReference type="SAM" id="SignalP"/>
    </source>
</evidence>